<accession>A0A8H3XE21</accession>
<dbReference type="EMBL" id="WTPW01001138">
    <property type="protein sequence ID" value="KAF0453680.1"/>
    <property type="molecule type" value="Genomic_DNA"/>
</dbReference>
<dbReference type="SUPFAM" id="SSF64288">
    <property type="entry name" value="Chorismate lyase-like"/>
    <property type="match status" value="1"/>
</dbReference>
<evidence type="ECO:0000313" key="1">
    <source>
        <dbReference type="EMBL" id="KAF0453680.1"/>
    </source>
</evidence>
<dbReference type="Proteomes" id="UP000439903">
    <property type="component" value="Unassembled WGS sequence"/>
</dbReference>
<dbReference type="AlphaFoldDB" id="A0A8H3XE21"/>
<protein>
    <submittedName>
        <fullName evidence="1">Uncharacterized protein</fullName>
    </submittedName>
</protein>
<gene>
    <name evidence="1" type="ORF">F8M41_001692</name>
</gene>
<reference evidence="1 2" key="1">
    <citation type="journal article" date="2019" name="Environ. Microbiol.">
        <title>At the nexus of three kingdoms: the genome of the mycorrhizal fungus Gigaspora margarita provides insights into plant, endobacterial and fungal interactions.</title>
        <authorList>
            <person name="Venice F."/>
            <person name="Ghignone S."/>
            <person name="Salvioli di Fossalunga A."/>
            <person name="Amselem J."/>
            <person name="Novero M."/>
            <person name="Xianan X."/>
            <person name="Sedzielewska Toro K."/>
            <person name="Morin E."/>
            <person name="Lipzen A."/>
            <person name="Grigoriev I.V."/>
            <person name="Henrissat B."/>
            <person name="Martin F.M."/>
            <person name="Bonfante P."/>
        </authorList>
    </citation>
    <scope>NUCLEOTIDE SEQUENCE [LARGE SCALE GENOMIC DNA]</scope>
    <source>
        <strain evidence="1 2">BEG34</strain>
    </source>
</reference>
<proteinExistence type="predicted"/>
<sequence length="204" mass="23415">MCNEKNKNVEEDPLGPIPNNFGDVMSLRETNISLPNEFNGLERICLTANGNLQRILSSWFNKSVIVQIIKNVSVPICHQKSSAHSNPILQKFDREVNLICEGKIVCNAISEVIIYDSFVVDLIMNKGVGIGQLFRYLDKLPSFQLHFVGRTANTWWREYTLKITGVECKIKEYFPNGMFDNRWIEIESNICNNEKAENQVWSID</sequence>
<comment type="caution">
    <text evidence="1">The sequence shown here is derived from an EMBL/GenBank/DDBJ whole genome shotgun (WGS) entry which is preliminary data.</text>
</comment>
<dbReference type="InterPro" id="IPR028978">
    <property type="entry name" value="Chorismate_lyase_/UTRA_dom_sf"/>
</dbReference>
<dbReference type="Gene3D" id="3.40.1410.10">
    <property type="entry name" value="Chorismate lyase-like"/>
    <property type="match status" value="1"/>
</dbReference>
<organism evidence="1 2">
    <name type="scientific">Gigaspora margarita</name>
    <dbReference type="NCBI Taxonomy" id="4874"/>
    <lineage>
        <taxon>Eukaryota</taxon>
        <taxon>Fungi</taxon>
        <taxon>Fungi incertae sedis</taxon>
        <taxon>Mucoromycota</taxon>
        <taxon>Glomeromycotina</taxon>
        <taxon>Glomeromycetes</taxon>
        <taxon>Diversisporales</taxon>
        <taxon>Gigasporaceae</taxon>
        <taxon>Gigaspora</taxon>
    </lineage>
</organism>
<evidence type="ECO:0000313" key="2">
    <source>
        <dbReference type="Proteomes" id="UP000439903"/>
    </source>
</evidence>
<keyword evidence="2" id="KW-1185">Reference proteome</keyword>
<dbReference type="OrthoDB" id="5673at2759"/>
<name>A0A8H3XE21_GIGMA</name>